<dbReference type="InterPro" id="IPR050964">
    <property type="entry name" value="Striated_Muscle_Regulatory"/>
</dbReference>
<evidence type="ECO:0000259" key="4">
    <source>
        <dbReference type="PROSITE" id="PS50835"/>
    </source>
</evidence>
<feature type="domain" description="Fibronectin type-III" evidence="5">
    <location>
        <begin position="1259"/>
        <end position="1356"/>
    </location>
</feature>
<gene>
    <name evidence="6" type="ORF">DGYR_LOCUS5523</name>
</gene>
<dbReference type="SMART" id="SM00060">
    <property type="entry name" value="FN3"/>
    <property type="match status" value="6"/>
</dbReference>
<accession>A0A7I8VQS3</accession>
<dbReference type="Pfam" id="PF00041">
    <property type="entry name" value="fn3"/>
    <property type="match status" value="4"/>
</dbReference>
<keyword evidence="2" id="KW-0812">Transmembrane</keyword>
<name>A0A7I8VQS3_9ANNE</name>
<dbReference type="InterPro" id="IPR036179">
    <property type="entry name" value="Ig-like_dom_sf"/>
</dbReference>
<keyword evidence="3" id="KW-0732">Signal</keyword>
<reference evidence="6 7" key="1">
    <citation type="submission" date="2020-08" db="EMBL/GenBank/DDBJ databases">
        <authorList>
            <person name="Hejnol A."/>
        </authorList>
    </citation>
    <scope>NUCLEOTIDE SEQUENCE [LARGE SCALE GENOMIC DNA]</scope>
</reference>
<sequence>MNNIVLLVATTFVVILTASCDDIKVSVTPKQADIEEYEYVRLKCIVINSADEKVIWERKDASMVISEDDVIKADSKLFSVTFEAKESTKTSVLTIRGATRNEHGTYQCRVKDISAVAKVVVKGLPTPQPAEGADFTKCCIQKKVSKSCLPACKPSTRGDDFDITHCSADVDKLIHCGSDGRNHINCCSRNNVHPTCYDVCAPPAGKIFGDKYLHCLHTLDNIIQCFEEGQGSLPSKPTDLEITSKDESSLTLKWTASSLKGVVYYVHYRAVTDSSFTSKLSTETTYKIENLKKNELYYIYVVAKGQHGFSLPSSQIRDYTKGQVIIKDDIVMKKCCETQGIRKECVKNLCTAEGERNSAGVVACHEYRTKFYQCLIKNEDHTSCCKRRGVNPTCYNMCDGTLDVTDNYDNCQYWLPTILSCVDEGGVSLPEIPKSVRVLNVRKTEADISWRIKDKITDFIISYYPIGMVTETKSTTTSETKVTLKSLNEDTIYFVAVQSVNGSTRSLKSTEVSFLTNDESDLINPNLPPKSNPYDEKKCCKDNNVTATCMEFCSYGLNLANINTENLINCVSNNNFGSIISCGNAGRDNRRCCVDRRVSRNCIDKCKYSESKDGKLNWLLSENMCLLDLPSMIDCMEEGIKNLPSAPRGVKLVSLTTHSITIEWQYPEYLSDKITNFRVFVDKNPEPPVEKKLNKAVIHNLKPNTQYEVYVIAGASSGTSLPSESIVVRTLPGDNSTYLVLNVTDCCKEQKVSSSCMEACSGNIPLNLYQCRDNLTTILNCAAKSKPRPDCCKTANLGSCLSTCNSGDSTGSHPALRCSTSSLKKYISCLNEGALLPEVPKDFIIIERTQYSLTFSWKQSDDPGVSYNIYYKFLTGTESWNKRTNVTSPIKLSNLEAGTFYQVYLVAVNKYGEGSKEIFHVQTAHDQNIPKLFITSKPTTIDKPLKKGSVTLTCNVLANPEPKVTWKFEDTDFKKSQITFEISQKTQGIYTCRPENNSSSISTHVYIKFLEKPKISVKPVFKRKIISEGYSFGEITCSFKGWPSVVWLKNDKEIEYGKEENYHLNVASEENKVDHTFVSTLDFSPIQPGDNGKYTCKGKNDLGSAKEDITVNVDEGNPEILNKFTKCCQSAVSEKCKKSCGKVVNGSPCGIEISRSLECVRLVPKSIPSDLKIVQSKECIKLTWSYPTKGSLVKKYEIELFKSNKRIKIYKSKNLQATFCIGPNMEASTKYTASVISYQITNRKSSSLTNIDFTTPNEKPGKPTNIKQTKGEAITFSWSPPKDYPYLVKSYRISYNLQKKSKTEPKTLETKVVDFNVTSITLKLDPTKKYSFNFQSVGSLGSSPKTHLDVQPTKSDKATKKKISKTNAAAIVVPILICLVVIAGAVGAFWWFRIRRRPFGYSTSATEHSVAFENPGYGNLSDGKIGISGEGY</sequence>
<keyword evidence="2" id="KW-0472">Membrane</keyword>
<dbReference type="Pfam" id="PF01682">
    <property type="entry name" value="DB"/>
    <property type="match status" value="3"/>
</dbReference>
<organism evidence="6 7">
    <name type="scientific">Dimorphilus gyrociliatus</name>
    <dbReference type="NCBI Taxonomy" id="2664684"/>
    <lineage>
        <taxon>Eukaryota</taxon>
        <taxon>Metazoa</taxon>
        <taxon>Spiralia</taxon>
        <taxon>Lophotrochozoa</taxon>
        <taxon>Annelida</taxon>
        <taxon>Polychaeta</taxon>
        <taxon>Polychaeta incertae sedis</taxon>
        <taxon>Dinophilidae</taxon>
        <taxon>Dimorphilus</taxon>
    </lineage>
</organism>
<dbReference type="EMBL" id="CAJFCJ010000007">
    <property type="protein sequence ID" value="CAD5116944.1"/>
    <property type="molecule type" value="Genomic_DNA"/>
</dbReference>
<dbReference type="InterPro" id="IPR007110">
    <property type="entry name" value="Ig-like_dom"/>
</dbReference>
<dbReference type="InterPro" id="IPR003599">
    <property type="entry name" value="Ig_sub"/>
</dbReference>
<dbReference type="InterPro" id="IPR036116">
    <property type="entry name" value="FN3_sf"/>
</dbReference>
<keyword evidence="2" id="KW-1133">Transmembrane helix</keyword>
<dbReference type="SMART" id="SM00408">
    <property type="entry name" value="IGc2"/>
    <property type="match status" value="3"/>
</dbReference>
<feature type="chain" id="PRO_5029825912" evidence="3">
    <location>
        <begin position="21"/>
        <end position="1432"/>
    </location>
</feature>
<feature type="domain" description="Fibronectin type-III" evidence="5">
    <location>
        <begin position="432"/>
        <end position="519"/>
    </location>
</feature>
<dbReference type="InterPro" id="IPR003961">
    <property type="entry name" value="FN3_dom"/>
</dbReference>
<feature type="domain" description="Fibronectin type-III" evidence="5">
    <location>
        <begin position="646"/>
        <end position="733"/>
    </location>
</feature>
<dbReference type="SUPFAM" id="SSF49265">
    <property type="entry name" value="Fibronectin type III"/>
    <property type="match status" value="5"/>
</dbReference>
<feature type="domain" description="Fibronectin type-III" evidence="5">
    <location>
        <begin position="839"/>
        <end position="926"/>
    </location>
</feature>
<keyword evidence="7" id="KW-1185">Reference proteome</keyword>
<feature type="domain" description="Ig-like" evidence="4">
    <location>
        <begin position="1013"/>
        <end position="1112"/>
    </location>
</feature>
<dbReference type="Proteomes" id="UP000549394">
    <property type="component" value="Unassembled WGS sequence"/>
</dbReference>
<evidence type="ECO:0000259" key="5">
    <source>
        <dbReference type="PROSITE" id="PS50853"/>
    </source>
</evidence>
<dbReference type="InterPro" id="IPR013098">
    <property type="entry name" value="Ig_I-set"/>
</dbReference>
<dbReference type="CDD" id="cd00096">
    <property type="entry name" value="Ig"/>
    <property type="match status" value="1"/>
</dbReference>
<evidence type="ECO:0000313" key="7">
    <source>
        <dbReference type="Proteomes" id="UP000549394"/>
    </source>
</evidence>
<dbReference type="SUPFAM" id="SSF48726">
    <property type="entry name" value="Immunoglobulin"/>
    <property type="match status" value="2"/>
</dbReference>
<feature type="domain" description="Fibronectin type-III" evidence="5">
    <location>
        <begin position="236"/>
        <end position="323"/>
    </location>
</feature>
<dbReference type="PROSITE" id="PS50835">
    <property type="entry name" value="IG_LIKE"/>
    <property type="match status" value="3"/>
</dbReference>
<keyword evidence="1" id="KW-0677">Repeat</keyword>
<dbReference type="InterPro" id="IPR002602">
    <property type="entry name" value="DB"/>
</dbReference>
<feature type="transmembrane region" description="Helical" evidence="2">
    <location>
        <begin position="1368"/>
        <end position="1392"/>
    </location>
</feature>
<dbReference type="PANTHER" id="PTHR13817">
    <property type="entry name" value="TITIN"/>
    <property type="match status" value="1"/>
</dbReference>
<evidence type="ECO:0000313" key="6">
    <source>
        <dbReference type="EMBL" id="CAD5116944.1"/>
    </source>
</evidence>
<dbReference type="Pfam" id="PF07679">
    <property type="entry name" value="I-set"/>
    <property type="match status" value="1"/>
</dbReference>
<proteinExistence type="predicted"/>
<dbReference type="SMART" id="SM00409">
    <property type="entry name" value="IG"/>
    <property type="match status" value="3"/>
</dbReference>
<dbReference type="OrthoDB" id="5843172at2759"/>
<dbReference type="PANTHER" id="PTHR13817:SF155">
    <property type="entry name" value="IG-LIKE AND FIBRONECTIN TYPE-III DOMAIN-CONTAINING PROTEIN C25G4.10"/>
    <property type="match status" value="1"/>
</dbReference>
<evidence type="ECO:0000256" key="1">
    <source>
        <dbReference type="ARBA" id="ARBA00022737"/>
    </source>
</evidence>
<dbReference type="Pfam" id="PF13927">
    <property type="entry name" value="Ig_3"/>
    <property type="match status" value="2"/>
</dbReference>
<protein>
    <submittedName>
        <fullName evidence="6">DgyrCDS5783</fullName>
    </submittedName>
</protein>
<comment type="caution">
    <text evidence="6">The sequence shown here is derived from an EMBL/GenBank/DDBJ whole genome shotgun (WGS) entry which is preliminary data.</text>
</comment>
<feature type="signal peptide" evidence="3">
    <location>
        <begin position="1"/>
        <end position="20"/>
    </location>
</feature>
<feature type="domain" description="Ig-like" evidence="4">
    <location>
        <begin position="23"/>
        <end position="120"/>
    </location>
</feature>
<dbReference type="CDD" id="cd00063">
    <property type="entry name" value="FN3"/>
    <property type="match status" value="5"/>
</dbReference>
<evidence type="ECO:0000256" key="2">
    <source>
        <dbReference type="SAM" id="Phobius"/>
    </source>
</evidence>
<dbReference type="InterPro" id="IPR013783">
    <property type="entry name" value="Ig-like_fold"/>
</dbReference>
<feature type="domain" description="Ig-like" evidence="4">
    <location>
        <begin position="930"/>
        <end position="1008"/>
    </location>
</feature>
<evidence type="ECO:0000256" key="3">
    <source>
        <dbReference type="SAM" id="SignalP"/>
    </source>
</evidence>
<dbReference type="Gene3D" id="2.60.40.10">
    <property type="entry name" value="Immunoglobulins"/>
    <property type="match status" value="9"/>
</dbReference>
<dbReference type="InterPro" id="IPR003598">
    <property type="entry name" value="Ig_sub2"/>
</dbReference>
<dbReference type="PROSITE" id="PS50853">
    <property type="entry name" value="FN3"/>
    <property type="match status" value="5"/>
</dbReference>